<dbReference type="RefSeq" id="WP_213113256.1">
    <property type="nucleotide sequence ID" value="NZ_JAGYPJ010000003.1"/>
</dbReference>
<dbReference type="EMBL" id="JAGYPJ010000003">
    <property type="protein sequence ID" value="MBS4202470.1"/>
    <property type="molecule type" value="Genomic_DNA"/>
</dbReference>
<accession>A0A942TQ61</accession>
<sequence length="64" mass="7523">MSDKKKSVEERLLEIAKLDRKFKSKPRKLKSDGFGNVLLDPNNPDDVEWYENDEAYDIIDLPKQ</sequence>
<evidence type="ECO:0000313" key="1">
    <source>
        <dbReference type="EMBL" id="MBS4202470.1"/>
    </source>
</evidence>
<reference evidence="1 2" key="1">
    <citation type="submission" date="2021-05" db="EMBL/GenBank/DDBJ databases">
        <title>Novel Bacillus species.</title>
        <authorList>
            <person name="Liu G."/>
        </authorList>
    </citation>
    <scope>NUCLEOTIDE SEQUENCE [LARGE SCALE GENOMIC DNA]</scope>
    <source>
        <strain evidence="1 2">FJAT-49732</strain>
    </source>
</reference>
<evidence type="ECO:0000313" key="2">
    <source>
        <dbReference type="Proteomes" id="UP000682713"/>
    </source>
</evidence>
<name>A0A942TQ61_9BACI</name>
<proteinExistence type="predicted"/>
<keyword evidence="2" id="KW-1185">Reference proteome</keyword>
<dbReference type="AlphaFoldDB" id="A0A942TQ61"/>
<organism evidence="1 2">
    <name type="scientific">Lederbergia citrisecunda</name>
    <dbReference type="NCBI Taxonomy" id="2833583"/>
    <lineage>
        <taxon>Bacteria</taxon>
        <taxon>Bacillati</taxon>
        <taxon>Bacillota</taxon>
        <taxon>Bacilli</taxon>
        <taxon>Bacillales</taxon>
        <taxon>Bacillaceae</taxon>
        <taxon>Lederbergia</taxon>
    </lineage>
</organism>
<protein>
    <submittedName>
        <fullName evidence="1">Uncharacterized protein</fullName>
    </submittedName>
</protein>
<comment type="caution">
    <text evidence="1">The sequence shown here is derived from an EMBL/GenBank/DDBJ whole genome shotgun (WGS) entry which is preliminary data.</text>
</comment>
<dbReference type="Proteomes" id="UP000682713">
    <property type="component" value="Unassembled WGS sequence"/>
</dbReference>
<gene>
    <name evidence="1" type="ORF">KHA93_22975</name>
</gene>